<sequence>MNFGRPVMYAFLESEHFAPTRKLFDLFKGMTGRHYPVRTFVMDKLASQMRAARVLFRCDVMLCYFHIREAIRKHVCHLISMYWAVNAQSGMVHFVNVTNNRLENAEGRLKDRVHHADTLKHAIQKVSRQAEWLMRQFELHTSYHCDRREILEGDSYVLNVVCRKTTYACSLVLRHLGPRPPSLPYDSVGTNKRSIGSKLLELFFIDFFLACFPIHQRWLSEYNLPEKGAPVTLVPKPPLAALDALPKQPNRVADKLPGPEPRKATASFKQLIVHGQILLRQGSNSANDGLPSVVQDAEPQLRLRSRGTDLGFCVICNRPTATSDRWYLKNPDITNGNKENNATPIEQRARSAGQSFRWEIYGDASTFMNTPSHFNLFGTFCNFSDVFAAAGMRLGFKPTKSYERSTLQIAGAKRMPNREGQSIISVDIGHSGFRWKKLSPSPEISICTKALGLSLGSSLFHDGGILRVLVRIFDDLQDIQRSFGCIGKFGNSVPSTFYILPYFAHVLIPGAAFFYLCASYRANVLTGNDVTQECTVTNANVVTNIKVAGNGQIFPAFSANRLDIRSASIKRQTATQEETTRPTPVDDPVRVCDYYWVAARSYVGIPGGSIIVRVQNLVGGRIFPDDELLWAFCARIRFLQGKLLVAQ</sequence>
<accession>G7YT14</accession>
<evidence type="ECO:0000256" key="1">
    <source>
        <dbReference type="SAM" id="Phobius"/>
    </source>
</evidence>
<feature type="transmembrane region" description="Helical" evidence="1">
    <location>
        <begin position="497"/>
        <end position="518"/>
    </location>
</feature>
<protein>
    <recommendedName>
        <fullName evidence="4">MULE transposase domain-containing protein</fullName>
    </recommendedName>
</protein>
<evidence type="ECO:0000313" key="2">
    <source>
        <dbReference type="EMBL" id="GAA56094.1"/>
    </source>
</evidence>
<feature type="non-terminal residue" evidence="2">
    <location>
        <position position="647"/>
    </location>
</feature>
<keyword evidence="1" id="KW-0472">Membrane</keyword>
<dbReference type="AlphaFoldDB" id="G7YT14"/>
<keyword evidence="3" id="KW-1185">Reference proteome</keyword>
<name>G7YT14_CLOSI</name>
<dbReference type="EMBL" id="DF144155">
    <property type="protein sequence ID" value="GAA56094.1"/>
    <property type="molecule type" value="Genomic_DNA"/>
</dbReference>
<dbReference type="Proteomes" id="UP000008909">
    <property type="component" value="Unassembled WGS sequence"/>
</dbReference>
<reference evidence="2" key="1">
    <citation type="journal article" date="2011" name="Genome Biol.">
        <title>The draft genome of the carcinogenic human liver fluke Clonorchis sinensis.</title>
        <authorList>
            <person name="Wang X."/>
            <person name="Chen W."/>
            <person name="Huang Y."/>
            <person name="Sun J."/>
            <person name="Men J."/>
            <person name="Liu H."/>
            <person name="Luo F."/>
            <person name="Guo L."/>
            <person name="Lv X."/>
            <person name="Deng C."/>
            <person name="Zhou C."/>
            <person name="Fan Y."/>
            <person name="Li X."/>
            <person name="Huang L."/>
            <person name="Hu Y."/>
            <person name="Liang C."/>
            <person name="Hu X."/>
            <person name="Xu J."/>
            <person name="Yu X."/>
        </authorList>
    </citation>
    <scope>NUCLEOTIDE SEQUENCE [LARGE SCALE GENOMIC DNA]</scope>
    <source>
        <strain evidence="2">Henan</strain>
    </source>
</reference>
<keyword evidence="1" id="KW-0812">Transmembrane</keyword>
<organism evidence="2 3">
    <name type="scientific">Clonorchis sinensis</name>
    <name type="common">Chinese liver fluke</name>
    <dbReference type="NCBI Taxonomy" id="79923"/>
    <lineage>
        <taxon>Eukaryota</taxon>
        <taxon>Metazoa</taxon>
        <taxon>Spiralia</taxon>
        <taxon>Lophotrochozoa</taxon>
        <taxon>Platyhelminthes</taxon>
        <taxon>Trematoda</taxon>
        <taxon>Digenea</taxon>
        <taxon>Opisthorchiida</taxon>
        <taxon>Opisthorchiata</taxon>
        <taxon>Opisthorchiidae</taxon>
        <taxon>Clonorchis</taxon>
    </lineage>
</organism>
<evidence type="ECO:0000313" key="3">
    <source>
        <dbReference type="Proteomes" id="UP000008909"/>
    </source>
</evidence>
<gene>
    <name evidence="2" type="ORF">CLF_109895</name>
</gene>
<proteinExistence type="predicted"/>
<reference key="2">
    <citation type="submission" date="2011-10" db="EMBL/GenBank/DDBJ databases">
        <title>The genome and transcriptome sequence of Clonorchis sinensis provide insights into the carcinogenic liver fluke.</title>
        <authorList>
            <person name="Wang X."/>
            <person name="Huang Y."/>
            <person name="Chen W."/>
            <person name="Liu H."/>
            <person name="Guo L."/>
            <person name="Chen Y."/>
            <person name="Luo F."/>
            <person name="Zhou W."/>
            <person name="Sun J."/>
            <person name="Mao Q."/>
            <person name="Liang P."/>
            <person name="Zhou C."/>
            <person name="Tian Y."/>
            <person name="Men J."/>
            <person name="Lv X."/>
            <person name="Huang L."/>
            <person name="Zhou J."/>
            <person name="Hu Y."/>
            <person name="Li R."/>
            <person name="Zhang F."/>
            <person name="Lei H."/>
            <person name="Li X."/>
            <person name="Hu X."/>
            <person name="Liang C."/>
            <person name="Xu J."/>
            <person name="Wu Z."/>
            <person name="Yu X."/>
        </authorList>
    </citation>
    <scope>NUCLEOTIDE SEQUENCE</scope>
    <source>
        <strain>Henan</strain>
    </source>
</reference>
<evidence type="ECO:0008006" key="4">
    <source>
        <dbReference type="Google" id="ProtNLM"/>
    </source>
</evidence>
<keyword evidence="1" id="KW-1133">Transmembrane helix</keyword>